<feature type="non-terminal residue" evidence="2">
    <location>
        <position position="204"/>
    </location>
</feature>
<dbReference type="NCBIfam" id="TIGR03026">
    <property type="entry name" value="NDP-sugDHase"/>
    <property type="match status" value="1"/>
</dbReference>
<reference evidence="2" key="1">
    <citation type="submission" date="2018-05" db="EMBL/GenBank/DDBJ databases">
        <authorList>
            <person name="Lanie J.A."/>
            <person name="Ng W.-L."/>
            <person name="Kazmierczak K.M."/>
            <person name="Andrzejewski T.M."/>
            <person name="Davidsen T.M."/>
            <person name="Wayne K.J."/>
            <person name="Tettelin H."/>
            <person name="Glass J.I."/>
            <person name="Rusch D."/>
            <person name="Podicherti R."/>
            <person name="Tsui H.-C.T."/>
            <person name="Winkler M.E."/>
        </authorList>
    </citation>
    <scope>NUCLEOTIDE SEQUENCE</scope>
</reference>
<dbReference type="InterPro" id="IPR017476">
    <property type="entry name" value="UDP-Glc/GDP-Man"/>
</dbReference>
<dbReference type="InterPro" id="IPR028357">
    <property type="entry name" value="UDPglc_DH_bac"/>
</dbReference>
<dbReference type="Gene3D" id="3.40.50.720">
    <property type="entry name" value="NAD(P)-binding Rossmann-like Domain"/>
    <property type="match status" value="1"/>
</dbReference>
<evidence type="ECO:0000259" key="1">
    <source>
        <dbReference type="Pfam" id="PF03721"/>
    </source>
</evidence>
<organism evidence="2">
    <name type="scientific">marine metagenome</name>
    <dbReference type="NCBI Taxonomy" id="408172"/>
    <lineage>
        <taxon>unclassified sequences</taxon>
        <taxon>metagenomes</taxon>
        <taxon>ecological metagenomes</taxon>
    </lineage>
</organism>
<dbReference type="AlphaFoldDB" id="A0A381ZR28"/>
<gene>
    <name evidence="2" type="ORF">METZ01_LOCUS144554</name>
</gene>
<dbReference type="GO" id="GO:0003979">
    <property type="term" value="F:UDP-glucose 6-dehydrogenase activity"/>
    <property type="evidence" value="ECO:0007669"/>
    <property type="project" value="InterPro"/>
</dbReference>
<evidence type="ECO:0000313" key="2">
    <source>
        <dbReference type="EMBL" id="SVA91700.1"/>
    </source>
</evidence>
<dbReference type="PIRSF" id="PIRSF500134">
    <property type="entry name" value="UDPglc_DH_bac"/>
    <property type="match status" value="1"/>
</dbReference>
<dbReference type="GO" id="GO:0000271">
    <property type="term" value="P:polysaccharide biosynthetic process"/>
    <property type="evidence" value="ECO:0007669"/>
    <property type="project" value="InterPro"/>
</dbReference>
<protein>
    <recommendedName>
        <fullName evidence="1">UDP-glucose/GDP-mannose dehydrogenase N-terminal domain-containing protein</fullName>
    </recommendedName>
</protein>
<feature type="domain" description="UDP-glucose/GDP-mannose dehydrogenase N-terminal" evidence="1">
    <location>
        <begin position="3"/>
        <end position="183"/>
    </location>
</feature>
<name>A0A381ZR28_9ZZZZ</name>
<sequence>MDKICVIGAGYVGLVSGTGLSEFGHNVICVDLDEEKINQLNDGIIPIYEPGLKSLVEKNYNNRLHFSIDISKAIKKSSVVFIAVGTPQKKNGETDLSFIDSAANIIADNINDYKIICTKSTVPVGTGERIEKIILSKNKSTMFDYVSNPEFLREGSAVNDFMIPDRLIIGAKTSKAYNIMKNIYRPLYVNETPIMNTSIETAEM</sequence>
<dbReference type="EMBL" id="UINC01022325">
    <property type="protein sequence ID" value="SVA91700.1"/>
    <property type="molecule type" value="Genomic_DNA"/>
</dbReference>
<dbReference type="PIRSF" id="PIRSF000124">
    <property type="entry name" value="UDPglc_GDPman_dh"/>
    <property type="match status" value="1"/>
</dbReference>
<dbReference type="PANTHER" id="PTHR43750:SF3">
    <property type="entry name" value="UDP-GLUCOSE 6-DEHYDROGENASE TUAD"/>
    <property type="match status" value="1"/>
</dbReference>
<dbReference type="InterPro" id="IPR001732">
    <property type="entry name" value="UDP-Glc/GDP-Man_DH_N"/>
</dbReference>
<dbReference type="Pfam" id="PF03721">
    <property type="entry name" value="UDPG_MGDP_dh_N"/>
    <property type="match status" value="1"/>
</dbReference>
<dbReference type="GO" id="GO:0051287">
    <property type="term" value="F:NAD binding"/>
    <property type="evidence" value="ECO:0007669"/>
    <property type="project" value="InterPro"/>
</dbReference>
<dbReference type="InterPro" id="IPR036291">
    <property type="entry name" value="NAD(P)-bd_dom_sf"/>
</dbReference>
<dbReference type="PANTHER" id="PTHR43750">
    <property type="entry name" value="UDP-GLUCOSE 6-DEHYDROGENASE TUAD"/>
    <property type="match status" value="1"/>
</dbReference>
<accession>A0A381ZR28</accession>
<proteinExistence type="predicted"/>
<dbReference type="SUPFAM" id="SSF51735">
    <property type="entry name" value="NAD(P)-binding Rossmann-fold domains"/>
    <property type="match status" value="1"/>
</dbReference>